<evidence type="ECO:0000256" key="2">
    <source>
        <dbReference type="SAM" id="SignalP"/>
    </source>
</evidence>
<dbReference type="Gene3D" id="1.25.50.20">
    <property type="match status" value="1"/>
</dbReference>
<organism evidence="4 5">
    <name type="scientific">Pogonomyrmex barbatus</name>
    <name type="common">red harvester ant</name>
    <dbReference type="NCBI Taxonomy" id="144034"/>
    <lineage>
        <taxon>Eukaryota</taxon>
        <taxon>Metazoa</taxon>
        <taxon>Ecdysozoa</taxon>
        <taxon>Arthropoda</taxon>
        <taxon>Hexapoda</taxon>
        <taxon>Insecta</taxon>
        <taxon>Pterygota</taxon>
        <taxon>Neoptera</taxon>
        <taxon>Endopterygota</taxon>
        <taxon>Hymenoptera</taxon>
        <taxon>Apocrita</taxon>
        <taxon>Aculeata</taxon>
        <taxon>Formicoidea</taxon>
        <taxon>Formicidae</taxon>
        <taxon>Myrmicinae</taxon>
        <taxon>Pogonomyrmex</taxon>
    </lineage>
</organism>
<evidence type="ECO:0000259" key="3">
    <source>
        <dbReference type="Pfam" id="PF11838"/>
    </source>
</evidence>
<reference evidence="5" key="1">
    <citation type="submission" date="2025-08" db="UniProtKB">
        <authorList>
            <consortium name="RefSeq"/>
        </authorList>
    </citation>
    <scope>IDENTIFICATION</scope>
</reference>
<dbReference type="SUPFAM" id="SSF55486">
    <property type="entry name" value="Metalloproteases ('zincins'), catalytic domain"/>
    <property type="match status" value="1"/>
</dbReference>
<feature type="signal peptide" evidence="2">
    <location>
        <begin position="1"/>
        <end position="19"/>
    </location>
</feature>
<dbReference type="GO" id="GO:0005615">
    <property type="term" value="C:extracellular space"/>
    <property type="evidence" value="ECO:0007669"/>
    <property type="project" value="TreeGrafter"/>
</dbReference>
<accession>A0A6I9WIX8</accession>
<dbReference type="GO" id="GO:0070006">
    <property type="term" value="F:metalloaminopeptidase activity"/>
    <property type="evidence" value="ECO:0007669"/>
    <property type="project" value="TreeGrafter"/>
</dbReference>
<dbReference type="Proteomes" id="UP000504615">
    <property type="component" value="Unplaced"/>
</dbReference>
<dbReference type="Gene3D" id="1.10.390.10">
    <property type="entry name" value="Neutral Protease Domain 2"/>
    <property type="match status" value="1"/>
</dbReference>
<dbReference type="PANTHER" id="PTHR11533">
    <property type="entry name" value="PROTEASE M1 ZINC METALLOPROTEASE"/>
    <property type="match status" value="1"/>
</dbReference>
<dbReference type="Pfam" id="PF11838">
    <property type="entry name" value="ERAP1_C"/>
    <property type="match status" value="1"/>
</dbReference>
<dbReference type="GO" id="GO:0016020">
    <property type="term" value="C:membrane"/>
    <property type="evidence" value="ECO:0007669"/>
    <property type="project" value="TreeGrafter"/>
</dbReference>
<dbReference type="GeneID" id="105430903"/>
<gene>
    <name evidence="5" type="primary">LOC105430903</name>
</gene>
<dbReference type="KEGG" id="pbar:105430903"/>
<dbReference type="RefSeq" id="XP_011642983.1">
    <property type="nucleotide sequence ID" value="XM_011644681.1"/>
</dbReference>
<keyword evidence="4" id="KW-1185">Reference proteome</keyword>
<dbReference type="GO" id="GO:0042277">
    <property type="term" value="F:peptide binding"/>
    <property type="evidence" value="ECO:0007669"/>
    <property type="project" value="TreeGrafter"/>
</dbReference>
<dbReference type="InterPro" id="IPR050344">
    <property type="entry name" value="Peptidase_M1_aminopeptidases"/>
</dbReference>
<keyword evidence="2" id="KW-0732">Signal</keyword>
<sequence length="412" mass="49036">MFFFVIAPCILRMLQYVLKEEIFLEGIKVYMKKQWSNLDDFWDLMQSVLDKQQNTDRGYISLKNLMDPWVKKKQYPVLKSHTELNSNMKKLNVIMENMSGTFKIPVTYIRLPKPNFHNILPKFWIYFKSVVRLTFVFPYVTWLLLNLQQTGYYRVNYQKNDLLEIGGYLHTKNYTNIHVLNRAQIIDDTFHFVTTGEFDSPATFWYLVAYLHQELDYIAWYPMFKAMERMSFIIPFNESIHFKTKILGLLRPLLQKIGYEEFNIDEDDLTKCLKQEAVKWACVLGDIECKKMAERKLEWHLSNKTSNYLLPWWRKWTYCNGLSISTTSFSKVFHNLNDIFETNNSKILEYLACTNKTSDIQLAVLGKNLSSENNPRKNIIVRNCISVFFDVILRHAKDKLLHVIISHWEKLN</sequence>
<dbReference type="PANTHER" id="PTHR11533:SF299">
    <property type="entry name" value="AMINOPEPTIDASE"/>
    <property type="match status" value="1"/>
</dbReference>
<dbReference type="AlphaFoldDB" id="A0A6I9WIX8"/>
<comment type="similarity">
    <text evidence="1">Belongs to the peptidase M1 family.</text>
</comment>
<evidence type="ECO:0000256" key="1">
    <source>
        <dbReference type="ARBA" id="ARBA00010136"/>
    </source>
</evidence>
<dbReference type="GO" id="GO:0006508">
    <property type="term" value="P:proteolysis"/>
    <property type="evidence" value="ECO:0007669"/>
    <property type="project" value="TreeGrafter"/>
</dbReference>
<dbReference type="InterPro" id="IPR027268">
    <property type="entry name" value="Peptidase_M4/M1_CTD_sf"/>
</dbReference>
<protein>
    <submittedName>
        <fullName evidence="5">Aminopeptidase N-like</fullName>
    </submittedName>
</protein>
<name>A0A6I9WIX8_9HYME</name>
<proteinExistence type="inferred from homology"/>
<dbReference type="InterPro" id="IPR024571">
    <property type="entry name" value="ERAP1-like_C_dom"/>
</dbReference>
<feature type="chain" id="PRO_5027009194" evidence="2">
    <location>
        <begin position="20"/>
        <end position="412"/>
    </location>
</feature>
<dbReference type="GO" id="GO:0005737">
    <property type="term" value="C:cytoplasm"/>
    <property type="evidence" value="ECO:0007669"/>
    <property type="project" value="TreeGrafter"/>
</dbReference>
<dbReference type="GO" id="GO:0008270">
    <property type="term" value="F:zinc ion binding"/>
    <property type="evidence" value="ECO:0007669"/>
    <property type="project" value="TreeGrafter"/>
</dbReference>
<evidence type="ECO:0000313" key="4">
    <source>
        <dbReference type="Proteomes" id="UP000504615"/>
    </source>
</evidence>
<evidence type="ECO:0000313" key="5">
    <source>
        <dbReference type="RefSeq" id="XP_011642983.1"/>
    </source>
</evidence>
<dbReference type="OrthoDB" id="7535542at2759"/>
<dbReference type="Gene3D" id="2.60.40.1910">
    <property type="match status" value="1"/>
</dbReference>
<dbReference type="GO" id="GO:0043171">
    <property type="term" value="P:peptide catabolic process"/>
    <property type="evidence" value="ECO:0007669"/>
    <property type="project" value="TreeGrafter"/>
</dbReference>
<feature type="domain" description="ERAP1-like C-terminal" evidence="3">
    <location>
        <begin position="142"/>
        <end position="369"/>
    </location>
</feature>